<evidence type="ECO:0000256" key="10">
    <source>
        <dbReference type="PIRSR" id="PIRSR038186-1"/>
    </source>
</evidence>
<dbReference type="GO" id="GO:0005737">
    <property type="term" value="C:cytoplasm"/>
    <property type="evidence" value="ECO:0007669"/>
    <property type="project" value="TreeGrafter"/>
</dbReference>
<feature type="domain" description="Inositol 1,3,4-trisphosphate 5/6-kinase ATP-grasp" evidence="12">
    <location>
        <begin position="109"/>
        <end position="316"/>
    </location>
</feature>
<feature type="binding site" evidence="10">
    <location>
        <position position="153"/>
    </location>
    <ligand>
        <name>1D-myo-inositol 1,3,4-trisphosphate</name>
        <dbReference type="ChEBI" id="CHEBI:58414"/>
    </ligand>
</feature>
<evidence type="ECO:0000256" key="7">
    <source>
        <dbReference type="ARBA" id="ARBA00022840"/>
    </source>
</evidence>
<dbReference type="InterPro" id="IPR041429">
    <property type="entry name" value="ITPK1_N"/>
</dbReference>
<keyword evidence="5 9" id="KW-0547">Nucleotide-binding</keyword>
<evidence type="ECO:0000256" key="1">
    <source>
        <dbReference type="ARBA" id="ARBA00009601"/>
    </source>
</evidence>
<gene>
    <name evidence="14" type="ORF">FNV43_RR23749</name>
</gene>
<dbReference type="Pfam" id="PF17927">
    <property type="entry name" value="Ins134_P3_kin_N"/>
    <property type="match status" value="1"/>
</dbReference>
<feature type="binding site" evidence="10">
    <location>
        <position position="185"/>
    </location>
    <ligand>
        <name>1D-myo-inositol 1,3,4-trisphosphate</name>
        <dbReference type="ChEBI" id="CHEBI:58414"/>
    </ligand>
</feature>
<feature type="binding site" evidence="10">
    <location>
        <position position="300"/>
    </location>
    <ligand>
        <name>1D-myo-inositol 1,3,4-trisphosphate</name>
        <dbReference type="ChEBI" id="CHEBI:58414"/>
    </ligand>
</feature>
<feature type="binding site" evidence="10">
    <location>
        <position position="17"/>
    </location>
    <ligand>
        <name>1D-myo-inositol 1,3,4-trisphosphate</name>
        <dbReference type="ChEBI" id="CHEBI:58414"/>
    </ligand>
</feature>
<organism evidence="14 15">
    <name type="scientific">Rhamnella rubrinervis</name>
    <dbReference type="NCBI Taxonomy" id="2594499"/>
    <lineage>
        <taxon>Eukaryota</taxon>
        <taxon>Viridiplantae</taxon>
        <taxon>Streptophyta</taxon>
        <taxon>Embryophyta</taxon>
        <taxon>Tracheophyta</taxon>
        <taxon>Spermatophyta</taxon>
        <taxon>Magnoliopsida</taxon>
        <taxon>eudicotyledons</taxon>
        <taxon>Gunneridae</taxon>
        <taxon>Pentapetalae</taxon>
        <taxon>rosids</taxon>
        <taxon>fabids</taxon>
        <taxon>Rosales</taxon>
        <taxon>Rhamnaceae</taxon>
        <taxon>rhamnoid group</taxon>
        <taxon>Rhamneae</taxon>
        <taxon>Rhamnella</taxon>
    </lineage>
</organism>
<feature type="binding site" evidence="11">
    <location>
        <position position="266"/>
    </location>
    <ligand>
        <name>Mg(2+)</name>
        <dbReference type="ChEBI" id="CHEBI:18420"/>
        <label>1</label>
    </ligand>
</feature>
<evidence type="ECO:0000256" key="8">
    <source>
        <dbReference type="ARBA" id="ARBA00022842"/>
    </source>
</evidence>
<dbReference type="OrthoDB" id="25308at2759"/>
<keyword evidence="15" id="KW-1185">Reference proteome</keyword>
<dbReference type="Gene3D" id="3.30.470.20">
    <property type="entry name" value="ATP-grasp fold, B domain"/>
    <property type="match status" value="1"/>
</dbReference>
<sequence length="330" mass="37517">MSVSARYRIGCALPSKKVDSFMQPSLLDHAKQNGVDLVPVDLSTPLIDQGPFRCIVHKLYGQDWKKELKEYASKSPNTVIIDPPECIERLHNRISMLEMVNRLKIPQESESRFGVPNQLVVEEPEGLKNGEWMGLKFPVIAKPILANGSGKSHEMCLVMNSRGLEKVRTPIVLQEFVKHGGVVFKVYVVGERVMCVKRRSLPDDISWREEEEEQEEQGILRFSQLSNCESDVDDKVKAAEMPSQGFVEALARGLREELGLNLFNFDLIRETKIESESDCNPSNNNSSNNYLVIDINYFPGYAKIPCFQQLLTDFFLKCCDHQPPQQQLQD</sequence>
<reference evidence="14" key="1">
    <citation type="submission" date="2020-03" db="EMBL/GenBank/DDBJ databases">
        <title>A high-quality chromosome-level genome assembly of a woody plant with both climbing and erect habits, Rhamnella rubrinervis.</title>
        <authorList>
            <person name="Lu Z."/>
            <person name="Yang Y."/>
            <person name="Zhu X."/>
            <person name="Sun Y."/>
        </authorList>
    </citation>
    <scope>NUCLEOTIDE SEQUENCE</scope>
    <source>
        <strain evidence="14">BYM</strain>
        <tissue evidence="14">Leaf</tissue>
    </source>
</reference>
<dbReference type="InterPro" id="IPR040464">
    <property type="entry name" value="InsP(3)kin_ATP-grasp"/>
</dbReference>
<feature type="binding site" evidence="10">
    <location>
        <position position="58"/>
    </location>
    <ligand>
        <name>1D-myo-inositol 1,3,4-trisphosphate</name>
        <dbReference type="ChEBI" id="CHEBI:58414"/>
    </ligand>
</feature>
<comment type="subunit">
    <text evidence="2 9">Monomer.</text>
</comment>
<feature type="binding site" evidence="10">
    <location>
        <position position="93"/>
    </location>
    <ligand>
        <name>ATP</name>
        <dbReference type="ChEBI" id="CHEBI:30616"/>
    </ligand>
</feature>
<dbReference type="PANTHER" id="PTHR14217:SF40">
    <property type="entry name" value="INOSITOL-TETRAKISPHOSPHATE 1-KINASE 2"/>
    <property type="match status" value="1"/>
</dbReference>
<keyword evidence="6 9" id="KW-0418">Kinase</keyword>
<feature type="binding site" evidence="10">
    <location>
        <position position="142"/>
    </location>
    <ligand>
        <name>ATP</name>
        <dbReference type="ChEBI" id="CHEBI:30616"/>
    </ligand>
</feature>
<dbReference type="PANTHER" id="PTHR14217">
    <property type="entry name" value="INOSITOL-TETRAKISPHOSPHATE 1-KINASE"/>
    <property type="match status" value="1"/>
</dbReference>
<evidence type="ECO:0000313" key="14">
    <source>
        <dbReference type="EMBL" id="KAF3432647.1"/>
    </source>
</evidence>
<dbReference type="Pfam" id="PF05770">
    <property type="entry name" value="Ins134_P3_kin"/>
    <property type="match status" value="1"/>
</dbReference>
<evidence type="ECO:0000256" key="4">
    <source>
        <dbReference type="ARBA" id="ARBA00022723"/>
    </source>
</evidence>
<feature type="binding site" evidence="11">
    <location>
        <position position="294"/>
    </location>
    <ligand>
        <name>Mg(2+)</name>
        <dbReference type="ChEBI" id="CHEBI:18420"/>
        <label>1</label>
    </ligand>
</feature>
<dbReference type="EC" id="2.7.1.134" evidence="9"/>
<keyword evidence="4 9" id="KW-0479">Metal-binding</keyword>
<comment type="caution">
    <text evidence="14">The sequence shown here is derived from an EMBL/GenBank/DDBJ whole genome shotgun (WGS) entry which is preliminary data.</text>
</comment>
<evidence type="ECO:0000256" key="6">
    <source>
        <dbReference type="ARBA" id="ARBA00022777"/>
    </source>
</evidence>
<evidence type="ECO:0000313" key="15">
    <source>
        <dbReference type="Proteomes" id="UP000796880"/>
    </source>
</evidence>
<protein>
    <recommendedName>
        <fullName evidence="9">Inositol-tetrakisphosphate 1-kinase</fullName>
        <ecNumber evidence="9">2.7.1.134</ecNumber>
    </recommendedName>
</protein>
<feature type="binding site" evidence="10">
    <location>
        <position position="200"/>
    </location>
    <ligand>
        <name>ATP</name>
        <dbReference type="ChEBI" id="CHEBI:30616"/>
    </ligand>
</feature>
<dbReference type="GO" id="GO:0032957">
    <property type="term" value="P:inositol trisphosphate metabolic process"/>
    <property type="evidence" value="ECO:0007669"/>
    <property type="project" value="InterPro"/>
</dbReference>
<feature type="binding site" evidence="11">
    <location>
        <position position="296"/>
    </location>
    <ligand>
        <name>Mg(2+)</name>
        <dbReference type="ChEBI" id="CHEBI:18420"/>
        <label>2</label>
    </ligand>
</feature>
<evidence type="ECO:0000259" key="13">
    <source>
        <dbReference type="Pfam" id="PF17927"/>
    </source>
</evidence>
<dbReference type="PIRSF" id="PIRSF038186">
    <property type="entry name" value="ITPK"/>
    <property type="match status" value="1"/>
</dbReference>
<evidence type="ECO:0000259" key="12">
    <source>
        <dbReference type="Pfam" id="PF05770"/>
    </source>
</evidence>
<comment type="catalytic activity">
    <reaction evidence="9">
        <text>1D-myo-inositol 3,4,5,6-tetrakisphosphate + ATP = 1D-myo-inositol 1,3,4,5,6-pentakisphosphate + ADP + H(+)</text>
        <dbReference type="Rhea" id="RHEA:12452"/>
        <dbReference type="ChEBI" id="CHEBI:15378"/>
        <dbReference type="ChEBI" id="CHEBI:30616"/>
        <dbReference type="ChEBI" id="CHEBI:57539"/>
        <dbReference type="ChEBI" id="CHEBI:57733"/>
        <dbReference type="ChEBI" id="CHEBI:456216"/>
        <dbReference type="EC" id="2.7.1.134"/>
    </reaction>
</comment>
<accession>A0A8K0DK91</accession>
<dbReference type="Proteomes" id="UP000796880">
    <property type="component" value="Unassembled WGS sequence"/>
</dbReference>
<dbReference type="GO" id="GO:0052725">
    <property type="term" value="F:inositol-1,3,4-trisphosphate 6-kinase activity"/>
    <property type="evidence" value="ECO:0007669"/>
    <property type="project" value="InterPro"/>
</dbReference>
<evidence type="ECO:0000256" key="2">
    <source>
        <dbReference type="ARBA" id="ARBA00011245"/>
    </source>
</evidence>
<comment type="similarity">
    <text evidence="1 9">Belongs to the ITPK1 family.</text>
</comment>
<evidence type="ECO:0000256" key="3">
    <source>
        <dbReference type="ARBA" id="ARBA00022679"/>
    </source>
</evidence>
<comment type="function">
    <text evidence="9">Kinase that can phosphorylate various inositol polyphosphate such as Ins(3,4,5,6)P4 or Ins(1,3,4)P3.</text>
</comment>
<dbReference type="GO" id="GO:0000287">
    <property type="term" value="F:magnesium ion binding"/>
    <property type="evidence" value="ECO:0007669"/>
    <property type="project" value="InterPro"/>
</dbReference>
<dbReference type="InterPro" id="IPR008656">
    <property type="entry name" value="Inositol_tetrakis-P_1-kinase"/>
</dbReference>
<keyword evidence="7 9" id="KW-0067">ATP-binding</keyword>
<evidence type="ECO:0000256" key="11">
    <source>
        <dbReference type="PIRSR" id="PIRSR038186-2"/>
    </source>
</evidence>
<feature type="binding site" evidence="10">
    <location>
        <position position="296"/>
    </location>
    <ligand>
        <name>1D-myo-inositol 1,3,4-trisphosphate</name>
        <dbReference type="ChEBI" id="CHEBI:58414"/>
    </ligand>
</feature>
<feature type="binding site" evidence="10">
    <location>
        <begin position="174"/>
        <end position="185"/>
    </location>
    <ligand>
        <name>ATP</name>
        <dbReference type="ChEBI" id="CHEBI:30616"/>
    </ligand>
</feature>
<evidence type="ECO:0000256" key="5">
    <source>
        <dbReference type="ARBA" id="ARBA00022741"/>
    </source>
</evidence>
<evidence type="ECO:0000256" key="9">
    <source>
        <dbReference type="PIRNR" id="PIRNR038186"/>
    </source>
</evidence>
<dbReference type="GO" id="GO:0052726">
    <property type="term" value="F:inositol-1,3,4-trisphosphate 5-kinase activity"/>
    <property type="evidence" value="ECO:0007669"/>
    <property type="project" value="InterPro"/>
</dbReference>
<dbReference type="AlphaFoldDB" id="A0A8K0DK91"/>
<keyword evidence="3 9" id="KW-0808">Transferase</keyword>
<dbReference type="SUPFAM" id="SSF56059">
    <property type="entry name" value="Glutathione synthetase ATP-binding domain-like"/>
    <property type="match status" value="1"/>
</dbReference>
<dbReference type="EMBL" id="VOIH02000011">
    <property type="protein sequence ID" value="KAF3432647.1"/>
    <property type="molecule type" value="Genomic_DNA"/>
</dbReference>
<dbReference type="GO" id="GO:0047325">
    <property type="term" value="F:inositol-3,4,5,6-tetrakisphosphate 1-kinase activity"/>
    <property type="evidence" value="ECO:0007669"/>
    <property type="project" value="UniProtKB-EC"/>
</dbReference>
<comment type="cofactor">
    <cofactor evidence="9 11">
        <name>Mg(2+)</name>
        <dbReference type="ChEBI" id="CHEBI:18420"/>
    </cofactor>
    <text evidence="9 11">Binds 2 magnesium ions per subunit.</text>
</comment>
<dbReference type="GO" id="GO:0005524">
    <property type="term" value="F:ATP binding"/>
    <property type="evidence" value="ECO:0007669"/>
    <property type="project" value="UniProtKB-KW"/>
</dbReference>
<name>A0A8K0DK91_9ROSA</name>
<proteinExistence type="inferred from homology"/>
<feature type="domain" description="Inositol-tetrakisphosphate 1-kinase N-terminal" evidence="13">
    <location>
        <begin position="9"/>
        <end position="87"/>
    </location>
</feature>
<feature type="binding site" evidence="11">
    <location>
        <position position="294"/>
    </location>
    <ligand>
        <name>Mg(2+)</name>
        <dbReference type="ChEBI" id="CHEBI:18420"/>
        <label>2</label>
    </ligand>
</feature>
<keyword evidence="8 9" id="KW-0460">Magnesium</keyword>